<evidence type="ECO:0000313" key="1">
    <source>
        <dbReference type="EMBL" id="OGH85954.1"/>
    </source>
</evidence>
<gene>
    <name evidence="1" type="ORF">A2493_00215</name>
</gene>
<accession>A0A1F6NQS0</accession>
<organism evidence="1 2">
    <name type="scientific">Candidatus Magasanikbacteria bacterium RIFOXYC12_FULL_33_11</name>
    <dbReference type="NCBI Taxonomy" id="1798701"/>
    <lineage>
        <taxon>Bacteria</taxon>
        <taxon>Candidatus Magasanikiibacteriota</taxon>
    </lineage>
</organism>
<protein>
    <submittedName>
        <fullName evidence="1">Uncharacterized protein</fullName>
    </submittedName>
</protein>
<dbReference type="Proteomes" id="UP000178349">
    <property type="component" value="Unassembled WGS sequence"/>
</dbReference>
<reference evidence="1 2" key="1">
    <citation type="journal article" date="2016" name="Nat. Commun.">
        <title>Thousands of microbial genomes shed light on interconnected biogeochemical processes in an aquifer system.</title>
        <authorList>
            <person name="Anantharaman K."/>
            <person name="Brown C.T."/>
            <person name="Hug L.A."/>
            <person name="Sharon I."/>
            <person name="Castelle C.J."/>
            <person name="Probst A.J."/>
            <person name="Thomas B.C."/>
            <person name="Singh A."/>
            <person name="Wilkins M.J."/>
            <person name="Karaoz U."/>
            <person name="Brodie E.L."/>
            <person name="Williams K.H."/>
            <person name="Hubbard S.S."/>
            <person name="Banfield J.F."/>
        </authorList>
    </citation>
    <scope>NUCLEOTIDE SEQUENCE [LARGE SCALE GENOMIC DNA]</scope>
</reference>
<name>A0A1F6NQS0_9BACT</name>
<sequence>MPTTSPGLDEVFTPVSLGVVADGVVLVWKLLPHLLDGVDLSPVEVIRRTVDGIAEETNLLTIEDNNTNDLVEEEESDVSIWHVDL</sequence>
<evidence type="ECO:0000313" key="2">
    <source>
        <dbReference type="Proteomes" id="UP000178349"/>
    </source>
</evidence>
<proteinExistence type="predicted"/>
<dbReference type="EMBL" id="MFQW01000033">
    <property type="protein sequence ID" value="OGH85954.1"/>
    <property type="molecule type" value="Genomic_DNA"/>
</dbReference>
<comment type="caution">
    <text evidence="1">The sequence shown here is derived from an EMBL/GenBank/DDBJ whole genome shotgun (WGS) entry which is preliminary data.</text>
</comment>
<dbReference type="AlphaFoldDB" id="A0A1F6NQS0"/>